<dbReference type="AlphaFoldDB" id="A0A0G1K6G4"/>
<name>A0A0G1K6G4_9BACT</name>
<reference evidence="1 2" key="1">
    <citation type="journal article" date="2015" name="Nature">
        <title>rRNA introns, odd ribosomes, and small enigmatic genomes across a large radiation of phyla.</title>
        <authorList>
            <person name="Brown C.T."/>
            <person name="Hug L.A."/>
            <person name="Thomas B.C."/>
            <person name="Sharon I."/>
            <person name="Castelle C.J."/>
            <person name="Singh A."/>
            <person name="Wilkins M.J."/>
            <person name="Williams K.H."/>
            <person name="Banfield J.F."/>
        </authorList>
    </citation>
    <scope>NUCLEOTIDE SEQUENCE [LARGE SCALE GENOMIC DNA]</scope>
</reference>
<gene>
    <name evidence="1" type="ORF">UW44_C0006G0035</name>
</gene>
<comment type="caution">
    <text evidence="1">The sequence shown here is derived from an EMBL/GenBank/DDBJ whole genome shotgun (WGS) entry which is preliminary data.</text>
</comment>
<evidence type="ECO:0000313" key="1">
    <source>
        <dbReference type="EMBL" id="KKT51917.1"/>
    </source>
</evidence>
<protein>
    <submittedName>
        <fullName evidence="1">Uncharacterized protein</fullName>
    </submittedName>
</protein>
<organism evidence="1 2">
    <name type="scientific">Candidatus Collierbacteria bacterium GW2011_GWB2_44_22</name>
    <dbReference type="NCBI Taxonomy" id="1618387"/>
    <lineage>
        <taxon>Bacteria</taxon>
        <taxon>Candidatus Collieribacteriota</taxon>
    </lineage>
</organism>
<accession>A0A0G1K6G4</accession>
<dbReference type="Proteomes" id="UP000034006">
    <property type="component" value="Unassembled WGS sequence"/>
</dbReference>
<sequence length="95" mass="11075">MDIIEAFFKSTQWEKILTDLCVLERLKNSIGMANAVKVCRYWIKQSGEPDLSRLKEQAGRYTLESPPTRLLEQLCNQEQTMEYVKRFVTENGGEE</sequence>
<dbReference type="EMBL" id="LCIH01000006">
    <property type="protein sequence ID" value="KKT51917.1"/>
    <property type="molecule type" value="Genomic_DNA"/>
</dbReference>
<proteinExistence type="predicted"/>
<dbReference type="STRING" id="1618387.UW44_C0006G0035"/>
<evidence type="ECO:0000313" key="2">
    <source>
        <dbReference type="Proteomes" id="UP000034006"/>
    </source>
</evidence>